<evidence type="ECO:0000313" key="3">
    <source>
        <dbReference type="EMBL" id="AGR46394.1"/>
    </source>
</evidence>
<sequence length="376" mass="38944">MTLAATAICGGIGMKKDELFQEIDGGRPTPEQAARMIELAMGDTSNFMLDSDVPNVAADAGAGDAGEASADAADQADNTEQNTDVQQGAGDAGASAGGDQQGKTPDAKELNAENAVILAKDGKHTIGYEKLVEARQGEQHWKAQAQAAQAELQRLQDEAAARATAGEAPTSQDNQLAAAQAAMDQGVDPAIFGDFSEEALAAGIQKLIDAKVEARVSALVDQKLAPIQKKEAESAASAHLNAIYEAHPDADSIAESKEFGDWVASRPSYERASIAKVLEDGTAADVIELFGSFKSATGNAQQSQQQPNAQDAKAAAQAAINKAKTEPPASLSDIPGGKPPAGNRFEAIAAMDPASMSDALRGMSPDQVEAFLNRNM</sequence>
<protein>
    <submittedName>
        <fullName evidence="3">Uncharacterized protein</fullName>
    </submittedName>
</protein>
<dbReference type="Proteomes" id="UP000225231">
    <property type="component" value="Segment"/>
</dbReference>
<feature type="compositionally biased region" description="Low complexity" evidence="2">
    <location>
        <begin position="299"/>
        <end position="322"/>
    </location>
</feature>
<keyword evidence="4" id="KW-1185">Reference proteome</keyword>
<feature type="region of interest" description="Disordered" evidence="2">
    <location>
        <begin position="298"/>
        <end position="344"/>
    </location>
</feature>
<gene>
    <name evidence="3" type="ORF">LKA5_042</name>
</gene>
<reference evidence="3 4" key="1">
    <citation type="submission" date="2013-04" db="EMBL/GenBank/DDBJ databases">
        <title>Complete genome sequence of F116-like bacteriophages.</title>
        <authorList>
            <person name="Lammens E.A."/>
            <person name="Lavigne R."/>
        </authorList>
    </citation>
    <scope>NUCLEOTIDE SEQUENCE [LARGE SCALE GENOMIC DNA]</scope>
    <source>
        <strain evidence="3">LKA5</strain>
    </source>
</reference>
<name>A0A0U1T6E0_9CAUD</name>
<evidence type="ECO:0000256" key="1">
    <source>
        <dbReference type="SAM" id="Coils"/>
    </source>
</evidence>
<evidence type="ECO:0000256" key="2">
    <source>
        <dbReference type="SAM" id="MobiDB-lite"/>
    </source>
</evidence>
<evidence type="ECO:0000313" key="4">
    <source>
        <dbReference type="Proteomes" id="UP000225231"/>
    </source>
</evidence>
<organism evidence="3 4">
    <name type="scientific">Pseudomonas phage LKA5</name>
    <dbReference type="NCBI Taxonomy" id="1327940"/>
    <lineage>
        <taxon>Viruses</taxon>
        <taxon>Duplodnaviria</taxon>
        <taxon>Heunggongvirae</taxon>
        <taxon>Uroviricota</taxon>
        <taxon>Caudoviricetes</taxon>
        <taxon>Hollowayvirus</taxon>
        <taxon>Hollowayvirus LKA5</taxon>
    </lineage>
</organism>
<keyword evidence="1" id="KW-0175">Coiled coil</keyword>
<dbReference type="EMBL" id="KC900378">
    <property type="protein sequence ID" value="AGR46394.1"/>
    <property type="molecule type" value="Genomic_DNA"/>
</dbReference>
<feature type="region of interest" description="Disordered" evidence="2">
    <location>
        <begin position="58"/>
        <end position="107"/>
    </location>
</feature>
<feature type="coiled-coil region" evidence="1">
    <location>
        <begin position="138"/>
        <end position="165"/>
    </location>
</feature>
<feature type="compositionally biased region" description="Low complexity" evidence="2">
    <location>
        <begin position="58"/>
        <end position="76"/>
    </location>
</feature>
<proteinExistence type="predicted"/>
<accession>A0A0U1T6E0</accession>